<dbReference type="PROSITE" id="PS51318">
    <property type="entry name" value="TAT"/>
    <property type="match status" value="1"/>
</dbReference>
<feature type="domain" description="4Fe-4S ferredoxin-type" evidence="4">
    <location>
        <begin position="163"/>
        <end position="191"/>
    </location>
</feature>
<reference evidence="5" key="1">
    <citation type="submission" date="2016-12" db="EMBL/GenBank/DDBJ databases">
        <title>Arsenic respiratory pathways in the anoxic pelagic waters of the Pacific Ocean.</title>
        <authorList>
            <person name="Saunders J.K."/>
            <person name="Fuchsman C.A."/>
            <person name="McKay C."/>
            <person name="Rocap G."/>
        </authorList>
    </citation>
    <scope>NUCLEOTIDE SEQUENCE</scope>
</reference>
<proteinExistence type="predicted"/>
<dbReference type="InterPro" id="IPR017900">
    <property type="entry name" value="4Fe4S_Fe_S_CS"/>
</dbReference>
<dbReference type="InterPro" id="IPR006311">
    <property type="entry name" value="TAT_signal"/>
</dbReference>
<dbReference type="Pfam" id="PF00037">
    <property type="entry name" value="Fer4"/>
    <property type="match status" value="1"/>
</dbReference>
<evidence type="ECO:0000256" key="2">
    <source>
        <dbReference type="ARBA" id="ARBA00023004"/>
    </source>
</evidence>
<dbReference type="PROSITE" id="PS00198">
    <property type="entry name" value="4FE4S_FER_1"/>
    <property type="match status" value="2"/>
</dbReference>
<dbReference type="InterPro" id="IPR017896">
    <property type="entry name" value="4Fe4S_Fe-S-bd"/>
</dbReference>
<sequence length="197" mass="21026">MTGRRGALKGLVAGLAAFFAAGMPFAVSRLLAPAQAKPLRNYLRPPGALKDEATFIAACIGCGLCGEICPPRCIRFHARGGGGEVNLPYIDPAHKACILCDRCMAACPTEALTMTRLREIDMGVAVIDRDACWPWVDRGVCGACATICPLGKHAIGFDFANLYRPVVRDGCVGCGICVEVCPHPSLPIWIVDRTLRN</sequence>
<dbReference type="Pfam" id="PF12838">
    <property type="entry name" value="Fer4_7"/>
    <property type="match status" value="1"/>
</dbReference>
<evidence type="ECO:0000313" key="5">
    <source>
        <dbReference type="EMBL" id="ART90539.1"/>
    </source>
</evidence>
<feature type="domain" description="4Fe-4S ferredoxin-type" evidence="4">
    <location>
        <begin position="86"/>
        <end position="117"/>
    </location>
</feature>
<dbReference type="PANTHER" id="PTHR43122:SF1">
    <property type="entry name" value="IRON-SULFUR-BINDING PROTEIN"/>
    <property type="match status" value="1"/>
</dbReference>
<feature type="domain" description="4Fe-4S ferredoxin-type" evidence="4">
    <location>
        <begin position="50"/>
        <end position="79"/>
    </location>
</feature>
<dbReference type="Gene3D" id="3.30.70.20">
    <property type="match status" value="1"/>
</dbReference>
<dbReference type="GO" id="GO:0046872">
    <property type="term" value="F:metal ion binding"/>
    <property type="evidence" value="ECO:0007669"/>
    <property type="project" value="UniProtKB-KW"/>
</dbReference>
<keyword evidence="3" id="KW-0411">Iron-sulfur</keyword>
<evidence type="ECO:0000259" key="4">
    <source>
        <dbReference type="PROSITE" id="PS51379"/>
    </source>
</evidence>
<dbReference type="SUPFAM" id="SSF54862">
    <property type="entry name" value="4Fe-4S ferredoxins"/>
    <property type="match status" value="1"/>
</dbReference>
<keyword evidence="1" id="KW-0479">Metal-binding</keyword>
<name>A0A2P0QJ94_9PROT</name>
<evidence type="ECO:0000256" key="1">
    <source>
        <dbReference type="ARBA" id="ARBA00022723"/>
    </source>
</evidence>
<dbReference type="PANTHER" id="PTHR43122">
    <property type="entry name" value="FERREDOXIN SUBUNIT OF PYRUVATE:FLAVODOXIN OXIDOREDUCTASE-RELATED"/>
    <property type="match status" value="1"/>
</dbReference>
<accession>A0A2P0QJ94</accession>
<dbReference type="AlphaFoldDB" id="A0A2P0QJ94"/>
<protein>
    <submittedName>
        <fullName evidence="5">4Fe-4S dicluster domain protein</fullName>
    </submittedName>
</protein>
<dbReference type="GO" id="GO:0051536">
    <property type="term" value="F:iron-sulfur cluster binding"/>
    <property type="evidence" value="ECO:0007669"/>
    <property type="project" value="UniProtKB-KW"/>
</dbReference>
<dbReference type="Gene3D" id="3.30.70.3270">
    <property type="match status" value="1"/>
</dbReference>
<dbReference type="PROSITE" id="PS51379">
    <property type="entry name" value="4FE4S_FER_2"/>
    <property type="match status" value="3"/>
</dbReference>
<organism evidence="5">
    <name type="scientific">uncultured Pseudomonadota bacterium</name>
    <dbReference type="NCBI Taxonomy" id="153809"/>
    <lineage>
        <taxon>Bacteria</taxon>
        <taxon>Pseudomonadati</taxon>
        <taxon>Pseudomonadota</taxon>
        <taxon>environmental samples</taxon>
    </lineage>
</organism>
<keyword evidence="2" id="KW-0408">Iron</keyword>
<dbReference type="CDD" id="cd16373">
    <property type="entry name" value="DMSOR_beta_like"/>
    <property type="match status" value="1"/>
</dbReference>
<evidence type="ECO:0000256" key="3">
    <source>
        <dbReference type="ARBA" id="ARBA00023014"/>
    </source>
</evidence>
<dbReference type="EMBL" id="KY400105">
    <property type="protein sequence ID" value="ART90539.1"/>
    <property type="molecule type" value="Genomic_DNA"/>
</dbReference>